<organism evidence="1 2">
    <name type="scientific">Paenibacillus mesotrionivorans</name>
    <dbReference type="NCBI Taxonomy" id="3160968"/>
    <lineage>
        <taxon>Bacteria</taxon>
        <taxon>Bacillati</taxon>
        <taxon>Bacillota</taxon>
        <taxon>Bacilli</taxon>
        <taxon>Bacillales</taxon>
        <taxon>Paenibacillaceae</taxon>
        <taxon>Paenibacillus</taxon>
    </lineage>
</organism>
<protein>
    <submittedName>
        <fullName evidence="1">Uncharacterized protein</fullName>
    </submittedName>
</protein>
<sequence length="130" mass="14561">MTKNEIVIKHLRFVSFIKFNAAISISFGSILGVIFAIASMFGGNVKTTWNGREITGIEETIFNLLGPPLFMLIFGVIFSVLLFLPMWLALKVTKGIHIQGNFIVRKIEEESAKLTESAETNQLNRVNDNE</sequence>
<gene>
    <name evidence="1" type="ORF">ACI1P1_13625</name>
</gene>
<dbReference type="Proteomes" id="UP001631969">
    <property type="component" value="Unassembled WGS sequence"/>
</dbReference>
<name>A0ACC7NX29_9BACL</name>
<keyword evidence="2" id="KW-1185">Reference proteome</keyword>
<proteinExistence type="predicted"/>
<dbReference type="EMBL" id="JBJURJ010000008">
    <property type="protein sequence ID" value="MFM9329329.1"/>
    <property type="molecule type" value="Genomic_DNA"/>
</dbReference>
<reference evidence="1" key="1">
    <citation type="submission" date="2024-12" db="EMBL/GenBank/DDBJ databases">
        <authorList>
            <person name="Wu N."/>
        </authorList>
    </citation>
    <scope>NUCLEOTIDE SEQUENCE</scope>
    <source>
        <strain evidence="1">P15</strain>
    </source>
</reference>
<comment type="caution">
    <text evidence="1">The sequence shown here is derived from an EMBL/GenBank/DDBJ whole genome shotgun (WGS) entry which is preliminary data.</text>
</comment>
<evidence type="ECO:0000313" key="2">
    <source>
        <dbReference type="Proteomes" id="UP001631969"/>
    </source>
</evidence>
<evidence type="ECO:0000313" key="1">
    <source>
        <dbReference type="EMBL" id="MFM9329329.1"/>
    </source>
</evidence>
<accession>A0ACC7NX29</accession>